<accession>A0ACA9QBI2</accession>
<keyword evidence="2" id="KW-1185">Reference proteome</keyword>
<feature type="non-terminal residue" evidence="1">
    <location>
        <position position="1"/>
    </location>
</feature>
<proteinExistence type="predicted"/>
<evidence type="ECO:0000313" key="1">
    <source>
        <dbReference type="EMBL" id="CAG8741612.1"/>
    </source>
</evidence>
<protein>
    <submittedName>
        <fullName evidence="1">3059_t:CDS:1</fullName>
    </submittedName>
</protein>
<feature type="non-terminal residue" evidence="1">
    <location>
        <position position="202"/>
    </location>
</feature>
<reference evidence="1" key="1">
    <citation type="submission" date="2021-06" db="EMBL/GenBank/DDBJ databases">
        <authorList>
            <person name="Kallberg Y."/>
            <person name="Tangrot J."/>
            <person name="Rosling A."/>
        </authorList>
    </citation>
    <scope>NUCLEOTIDE SEQUENCE</scope>
    <source>
        <strain evidence="1">MA461A</strain>
    </source>
</reference>
<dbReference type="EMBL" id="CAJVQC010029071">
    <property type="protein sequence ID" value="CAG8741612.1"/>
    <property type="molecule type" value="Genomic_DNA"/>
</dbReference>
<gene>
    <name evidence="1" type="ORF">RPERSI_LOCUS13211</name>
</gene>
<dbReference type="Proteomes" id="UP000789920">
    <property type="component" value="Unassembled WGS sequence"/>
</dbReference>
<comment type="caution">
    <text evidence="1">The sequence shown here is derived from an EMBL/GenBank/DDBJ whole genome shotgun (WGS) entry which is preliminary data.</text>
</comment>
<sequence length="202" mass="22036">GLTLKFCAFITIHKLPIIILMASSDKTDKTDPMFSNRAAAANMANIVLNTITDIVALYLPLLSNLGNKIETIAQDVSYIKAQINNHSNDVYAKKIDESDLDNPAYPKDSGVRGGKGRKIMSSLPQPTNVSGVKADPKFLRDPSALESISSALYELSSYVAYSIPTSLTSLRKTTTNPTNDFKTPINYHKGHLSHQFAGDMES</sequence>
<evidence type="ECO:0000313" key="2">
    <source>
        <dbReference type="Proteomes" id="UP000789920"/>
    </source>
</evidence>
<organism evidence="1 2">
    <name type="scientific">Racocetra persica</name>
    <dbReference type="NCBI Taxonomy" id="160502"/>
    <lineage>
        <taxon>Eukaryota</taxon>
        <taxon>Fungi</taxon>
        <taxon>Fungi incertae sedis</taxon>
        <taxon>Mucoromycota</taxon>
        <taxon>Glomeromycotina</taxon>
        <taxon>Glomeromycetes</taxon>
        <taxon>Diversisporales</taxon>
        <taxon>Gigasporaceae</taxon>
        <taxon>Racocetra</taxon>
    </lineage>
</organism>
<name>A0ACA9QBI2_9GLOM</name>